<organism evidence="1 2">
    <name type="scientific">Tothia fuscella</name>
    <dbReference type="NCBI Taxonomy" id="1048955"/>
    <lineage>
        <taxon>Eukaryota</taxon>
        <taxon>Fungi</taxon>
        <taxon>Dikarya</taxon>
        <taxon>Ascomycota</taxon>
        <taxon>Pezizomycotina</taxon>
        <taxon>Dothideomycetes</taxon>
        <taxon>Pleosporomycetidae</taxon>
        <taxon>Venturiales</taxon>
        <taxon>Cylindrosympodiaceae</taxon>
        <taxon>Tothia</taxon>
    </lineage>
</organism>
<comment type="caution">
    <text evidence="1">The sequence shown here is derived from an EMBL/GenBank/DDBJ whole genome shotgun (WGS) entry which is preliminary data.</text>
</comment>
<evidence type="ECO:0000313" key="2">
    <source>
        <dbReference type="Proteomes" id="UP000800235"/>
    </source>
</evidence>
<evidence type="ECO:0000313" key="1">
    <source>
        <dbReference type="EMBL" id="KAF2427584.1"/>
    </source>
</evidence>
<name>A0A9P4NLY1_9PEZI</name>
<dbReference type="AlphaFoldDB" id="A0A9P4NLY1"/>
<dbReference type="OrthoDB" id="2580675at2759"/>
<accession>A0A9P4NLY1</accession>
<reference evidence="1" key="1">
    <citation type="journal article" date="2020" name="Stud. Mycol.">
        <title>101 Dothideomycetes genomes: a test case for predicting lifestyles and emergence of pathogens.</title>
        <authorList>
            <person name="Haridas S."/>
            <person name="Albert R."/>
            <person name="Binder M."/>
            <person name="Bloem J."/>
            <person name="Labutti K."/>
            <person name="Salamov A."/>
            <person name="Andreopoulos B."/>
            <person name="Baker S."/>
            <person name="Barry K."/>
            <person name="Bills G."/>
            <person name="Bluhm B."/>
            <person name="Cannon C."/>
            <person name="Castanera R."/>
            <person name="Culley D."/>
            <person name="Daum C."/>
            <person name="Ezra D."/>
            <person name="Gonzalez J."/>
            <person name="Henrissat B."/>
            <person name="Kuo A."/>
            <person name="Liang C."/>
            <person name="Lipzen A."/>
            <person name="Lutzoni F."/>
            <person name="Magnuson J."/>
            <person name="Mondo S."/>
            <person name="Nolan M."/>
            <person name="Ohm R."/>
            <person name="Pangilinan J."/>
            <person name="Park H.-J."/>
            <person name="Ramirez L."/>
            <person name="Alfaro M."/>
            <person name="Sun H."/>
            <person name="Tritt A."/>
            <person name="Yoshinaga Y."/>
            <person name="Zwiers L.-H."/>
            <person name="Turgeon B."/>
            <person name="Goodwin S."/>
            <person name="Spatafora J."/>
            <person name="Crous P."/>
            <person name="Grigoriev I."/>
        </authorList>
    </citation>
    <scope>NUCLEOTIDE SEQUENCE</scope>
    <source>
        <strain evidence="1">CBS 130266</strain>
    </source>
</reference>
<dbReference type="Proteomes" id="UP000800235">
    <property type="component" value="Unassembled WGS sequence"/>
</dbReference>
<dbReference type="EMBL" id="MU007059">
    <property type="protein sequence ID" value="KAF2427584.1"/>
    <property type="molecule type" value="Genomic_DNA"/>
</dbReference>
<protein>
    <submittedName>
        <fullName evidence="1">Uncharacterized protein</fullName>
    </submittedName>
</protein>
<gene>
    <name evidence="1" type="ORF">EJ08DRAFT_662880</name>
</gene>
<sequence>MRKDKDSYLPGLSYGENLAMQYGGRFFHGVADVGEHENSFLGKTAEEVIVEDIVPFSFETGGYAVELNQGTLDKFPPADATITAFRASKHSEHFYRQSPPLRILETKFSRIIDAIDPGGSGNPYAGLNPEERDALVKLTKMGFPMAAWFRHQKIAQSDARVFPSLLDILVRWDPTYFDADFGTKPGYLGFDGPDSLLKSWTQHNTTIKRIICTKEALALGMPISVLGNLTRTDNDLPVAVILQSLPDGEVRNSALRFYSGSLDQFRVRGQPIYPVRESLLNFGPTVLGTGTDQSGKFTGKVVVVQAHMDETAFPWQTVSYIPAIQQALREVSMWVELGIPPLPTTNYTVIGDQVILAKTAEERKSLQPVVTLTANEKQRVDVKVREGVSFLSSLDVPPGARQVVSLEFDFEDYGDYIVSIPVTTSSGSQSSATANVVYSFNRPGTYFPAFRGASQQHYPLTPSDLPSSFGKVQNLGRVRVVVT</sequence>
<proteinExistence type="predicted"/>
<keyword evidence="2" id="KW-1185">Reference proteome</keyword>